<comment type="function">
    <text evidence="9">Converts adenosine-3',5'-bisphosphate (PAP) to AMP.</text>
</comment>
<evidence type="ECO:0000256" key="6">
    <source>
        <dbReference type="ARBA" id="ARBA00022801"/>
    </source>
</evidence>
<name>A0A7C4RSC3_9BACT</name>
<dbReference type="GO" id="GO:0000103">
    <property type="term" value="P:sulfate assimilation"/>
    <property type="evidence" value="ECO:0007669"/>
    <property type="project" value="TreeGrafter"/>
</dbReference>
<dbReference type="InterPro" id="IPR050725">
    <property type="entry name" value="CysQ/Inositol_MonoPase"/>
</dbReference>
<evidence type="ECO:0000256" key="7">
    <source>
        <dbReference type="ARBA" id="ARBA00022842"/>
    </source>
</evidence>
<evidence type="ECO:0000256" key="8">
    <source>
        <dbReference type="ARBA" id="ARBA00023136"/>
    </source>
</evidence>
<evidence type="ECO:0000256" key="1">
    <source>
        <dbReference type="ARBA" id="ARBA00001625"/>
    </source>
</evidence>
<dbReference type="SUPFAM" id="SSF56655">
    <property type="entry name" value="Carbohydrate phosphatase"/>
    <property type="match status" value="1"/>
</dbReference>
<dbReference type="InterPro" id="IPR020583">
    <property type="entry name" value="Inositol_monoP_metal-BS"/>
</dbReference>
<feature type="binding site" evidence="9">
    <location>
        <begin position="93"/>
        <end position="96"/>
    </location>
    <ligand>
        <name>substrate</name>
    </ligand>
</feature>
<feature type="binding site" evidence="9">
    <location>
        <position position="71"/>
    </location>
    <ligand>
        <name>Mg(2+)</name>
        <dbReference type="ChEBI" id="CHEBI:18420"/>
        <label>1</label>
    </ligand>
</feature>
<dbReference type="GO" id="GO:0050427">
    <property type="term" value="P:3'-phosphoadenosine 5'-phosphosulfate metabolic process"/>
    <property type="evidence" value="ECO:0007669"/>
    <property type="project" value="TreeGrafter"/>
</dbReference>
<keyword evidence="5 9" id="KW-0479">Metal-binding</keyword>
<evidence type="ECO:0000256" key="3">
    <source>
        <dbReference type="ARBA" id="ARBA00022475"/>
    </source>
</evidence>
<dbReference type="GO" id="GO:0000287">
    <property type="term" value="F:magnesium ion binding"/>
    <property type="evidence" value="ECO:0007669"/>
    <property type="project" value="UniProtKB-UniRule"/>
</dbReference>
<dbReference type="PANTHER" id="PTHR43028">
    <property type="entry name" value="3'(2'),5'-BISPHOSPHATE NUCLEOTIDASE 1"/>
    <property type="match status" value="1"/>
</dbReference>
<dbReference type="EMBL" id="DSUH01000100">
    <property type="protein sequence ID" value="HGU32097.1"/>
    <property type="molecule type" value="Genomic_DNA"/>
</dbReference>
<dbReference type="NCBIfam" id="TIGR01331">
    <property type="entry name" value="bisphos_cysQ"/>
    <property type="match status" value="1"/>
</dbReference>
<dbReference type="HAMAP" id="MF_02095">
    <property type="entry name" value="CysQ"/>
    <property type="match status" value="1"/>
</dbReference>
<dbReference type="GO" id="GO:0008441">
    <property type="term" value="F:3'(2'),5'-bisphosphate nucleotidase activity"/>
    <property type="evidence" value="ECO:0007669"/>
    <property type="project" value="UniProtKB-UniRule"/>
</dbReference>
<dbReference type="PROSITE" id="PS00630">
    <property type="entry name" value="IMP_2"/>
    <property type="match status" value="1"/>
</dbReference>
<comment type="subcellular location">
    <subcellularLocation>
        <location evidence="9">Cell membrane</location>
        <topology evidence="9">Peripheral membrane protein</topology>
        <orientation evidence="9">Cytoplasmic side</orientation>
    </subcellularLocation>
</comment>
<feature type="binding site" evidence="9">
    <location>
        <position position="94"/>
    </location>
    <ligand>
        <name>Mg(2+)</name>
        <dbReference type="ChEBI" id="CHEBI:18420"/>
        <label>2</label>
    </ligand>
</feature>
<accession>A0A7C4RSC3</accession>
<evidence type="ECO:0000256" key="5">
    <source>
        <dbReference type="ARBA" id="ARBA00022723"/>
    </source>
</evidence>
<comment type="cofactor">
    <cofactor evidence="9 10">
        <name>Mg(2+)</name>
        <dbReference type="ChEBI" id="CHEBI:18420"/>
    </cofactor>
</comment>
<keyword evidence="7 9" id="KW-0460">Magnesium</keyword>
<organism evidence="11">
    <name type="scientific">Desulfatirhabdium butyrativorans</name>
    <dbReference type="NCBI Taxonomy" id="340467"/>
    <lineage>
        <taxon>Bacteria</taxon>
        <taxon>Pseudomonadati</taxon>
        <taxon>Thermodesulfobacteriota</taxon>
        <taxon>Desulfobacteria</taxon>
        <taxon>Desulfobacterales</taxon>
        <taxon>Desulfatirhabdiaceae</taxon>
        <taxon>Desulfatirhabdium</taxon>
    </lineage>
</organism>
<evidence type="ECO:0000256" key="4">
    <source>
        <dbReference type="ARBA" id="ARBA00022519"/>
    </source>
</evidence>
<keyword evidence="4" id="KW-0997">Cell inner membrane</keyword>
<feature type="binding site" evidence="10">
    <location>
        <position position="91"/>
    </location>
    <ligand>
        <name>Mg(2+)</name>
        <dbReference type="ChEBI" id="CHEBI:18420"/>
        <label>1</label>
        <note>catalytic</note>
    </ligand>
</feature>
<comment type="similarity">
    <text evidence="2 9">Belongs to the inositol monophosphatase superfamily. CysQ family.</text>
</comment>
<feature type="binding site" evidence="9">
    <location>
        <position position="91"/>
    </location>
    <ligand>
        <name>Mg(2+)</name>
        <dbReference type="ChEBI" id="CHEBI:18420"/>
        <label>1</label>
    </ligand>
</feature>
<reference evidence="11" key="1">
    <citation type="journal article" date="2020" name="mSystems">
        <title>Genome- and Community-Level Interaction Insights into Carbon Utilization and Element Cycling Functions of Hydrothermarchaeota in Hydrothermal Sediment.</title>
        <authorList>
            <person name="Zhou Z."/>
            <person name="Liu Y."/>
            <person name="Xu W."/>
            <person name="Pan J."/>
            <person name="Luo Z.H."/>
            <person name="Li M."/>
        </authorList>
    </citation>
    <scope>NUCLEOTIDE SEQUENCE [LARGE SCALE GENOMIC DNA]</scope>
    <source>
        <strain evidence="11">SpSt-477</strain>
    </source>
</reference>
<dbReference type="Gene3D" id="3.30.540.10">
    <property type="entry name" value="Fructose-1,6-Bisphosphatase, subunit A, domain 1"/>
    <property type="match status" value="1"/>
</dbReference>
<dbReference type="CDD" id="cd01638">
    <property type="entry name" value="CysQ"/>
    <property type="match status" value="1"/>
</dbReference>
<feature type="binding site" evidence="10">
    <location>
        <position position="71"/>
    </location>
    <ligand>
        <name>Mg(2+)</name>
        <dbReference type="ChEBI" id="CHEBI:18420"/>
        <label>1</label>
        <note>catalytic</note>
    </ligand>
</feature>
<dbReference type="GO" id="GO:0005886">
    <property type="term" value="C:plasma membrane"/>
    <property type="evidence" value="ECO:0007669"/>
    <property type="project" value="UniProtKB-SubCell"/>
</dbReference>
<dbReference type="AlphaFoldDB" id="A0A7C4RSC3"/>
<comment type="catalytic activity">
    <reaction evidence="1 9">
        <text>adenosine 3',5'-bisphosphate + H2O = AMP + phosphate</text>
        <dbReference type="Rhea" id="RHEA:10040"/>
        <dbReference type="ChEBI" id="CHEBI:15377"/>
        <dbReference type="ChEBI" id="CHEBI:43474"/>
        <dbReference type="ChEBI" id="CHEBI:58343"/>
        <dbReference type="ChEBI" id="CHEBI:456215"/>
        <dbReference type="EC" id="3.1.3.7"/>
    </reaction>
</comment>
<evidence type="ECO:0000313" key="11">
    <source>
        <dbReference type="EMBL" id="HGU32097.1"/>
    </source>
</evidence>
<proteinExistence type="inferred from homology"/>
<feature type="binding site" evidence="9">
    <location>
        <position position="93"/>
    </location>
    <ligand>
        <name>Mg(2+)</name>
        <dbReference type="ChEBI" id="CHEBI:18420"/>
        <label>1</label>
    </ligand>
</feature>
<dbReference type="FunFam" id="3.40.190.80:FF:000005">
    <property type="entry name" value="3'(2'),5'-bisphosphate nucleotidase CysQ"/>
    <property type="match status" value="1"/>
</dbReference>
<dbReference type="InterPro" id="IPR000760">
    <property type="entry name" value="Inositol_monophosphatase-like"/>
</dbReference>
<feature type="binding site" evidence="9">
    <location>
        <position position="218"/>
    </location>
    <ligand>
        <name>Mg(2+)</name>
        <dbReference type="ChEBI" id="CHEBI:18420"/>
        <label>2</label>
    </ligand>
</feature>
<evidence type="ECO:0000256" key="10">
    <source>
        <dbReference type="PIRSR" id="PIRSR600760-2"/>
    </source>
</evidence>
<feature type="binding site" evidence="10">
    <location>
        <position position="93"/>
    </location>
    <ligand>
        <name>Mg(2+)</name>
        <dbReference type="ChEBI" id="CHEBI:18420"/>
        <label>2</label>
    </ligand>
</feature>
<feature type="binding site" evidence="9">
    <location>
        <position position="71"/>
    </location>
    <ligand>
        <name>substrate</name>
    </ligand>
</feature>
<feature type="binding site" evidence="10">
    <location>
        <position position="94"/>
    </location>
    <ligand>
        <name>Mg(2+)</name>
        <dbReference type="ChEBI" id="CHEBI:18420"/>
        <label>1</label>
        <note>catalytic</note>
    </ligand>
</feature>
<dbReference type="InterPro" id="IPR006240">
    <property type="entry name" value="CysQ"/>
</dbReference>
<feature type="binding site" evidence="10">
    <location>
        <position position="218"/>
    </location>
    <ligand>
        <name>Mg(2+)</name>
        <dbReference type="ChEBI" id="CHEBI:18420"/>
        <label>1</label>
        <note>catalytic</note>
    </ligand>
</feature>
<keyword evidence="6 9" id="KW-0378">Hydrolase</keyword>
<feature type="binding site" evidence="9">
    <location>
        <position position="91"/>
    </location>
    <ligand>
        <name>Mg(2+)</name>
        <dbReference type="ChEBI" id="CHEBI:18420"/>
        <label>2</label>
    </ligand>
</feature>
<dbReference type="PRINTS" id="PR00377">
    <property type="entry name" value="IMPHPHTASES"/>
</dbReference>
<gene>
    <name evidence="9 11" type="primary">cysQ</name>
    <name evidence="11" type="ORF">ENS29_04485</name>
</gene>
<protein>
    <recommendedName>
        <fullName evidence="9">3'(2'),5'-bisphosphate nucleotidase CysQ</fullName>
        <ecNumber evidence="9">3.1.3.7</ecNumber>
    </recommendedName>
    <alternativeName>
        <fullName evidence="9">3'(2'),5-bisphosphonucleoside 3'(2')-phosphohydrolase</fullName>
    </alternativeName>
    <alternativeName>
        <fullName evidence="9">3'-phosphoadenosine 5'-phosphate phosphatase</fullName>
        <shortName evidence="9">PAP phosphatase</shortName>
    </alternativeName>
</protein>
<dbReference type="EC" id="3.1.3.7" evidence="9"/>
<feature type="binding site" evidence="9">
    <location>
        <position position="218"/>
    </location>
    <ligand>
        <name>substrate</name>
    </ligand>
</feature>
<sequence length="269" mass="30129">MNGEYINADFIGLIALEAGKAVLSIYEQETGEVVAERKADDSPLTKADRSSHGIITRRLHERYPHIPVLSEEGEEIPYETRHTWRQYWLVDPLDGTKEFLHRNGEFTINIALIEDGYPVIGVVYVPVLDLLYIGDQNIGCRREFRGIKTNLRLEGASLTNGVIRVVHSRSHISEALRNFLKTLPEHQAISRGSSLKFCAVAAGEADLYPRFGPTMEWDTAAGQAVVEAAGGIVVDRNGSRLRYNKEDLHNPPFFVAPDRKLLERIGVLP</sequence>
<evidence type="ECO:0000256" key="9">
    <source>
        <dbReference type="HAMAP-Rule" id="MF_02095"/>
    </source>
</evidence>
<dbReference type="Gene3D" id="3.40.190.80">
    <property type="match status" value="1"/>
</dbReference>
<dbReference type="Pfam" id="PF00459">
    <property type="entry name" value="Inositol_P"/>
    <property type="match status" value="1"/>
</dbReference>
<dbReference type="PANTHER" id="PTHR43028:SF5">
    <property type="entry name" value="3'(2'),5'-BISPHOSPHATE NUCLEOTIDASE 1"/>
    <property type="match status" value="1"/>
</dbReference>
<evidence type="ECO:0000256" key="2">
    <source>
        <dbReference type="ARBA" id="ARBA00005289"/>
    </source>
</evidence>
<dbReference type="GO" id="GO:0046854">
    <property type="term" value="P:phosphatidylinositol phosphate biosynthetic process"/>
    <property type="evidence" value="ECO:0007669"/>
    <property type="project" value="InterPro"/>
</dbReference>
<dbReference type="InterPro" id="IPR020550">
    <property type="entry name" value="Inositol_monophosphatase_CS"/>
</dbReference>
<keyword evidence="3 9" id="KW-1003">Cell membrane</keyword>
<comment type="caution">
    <text evidence="11">The sequence shown here is derived from an EMBL/GenBank/DDBJ whole genome shotgun (WGS) entry which is preliminary data.</text>
</comment>
<keyword evidence="8 9" id="KW-0472">Membrane</keyword>
<dbReference type="PROSITE" id="PS00629">
    <property type="entry name" value="IMP_1"/>
    <property type="match status" value="1"/>
</dbReference>